<organism evidence="1 2">
    <name type="scientific">Lecanicillium saksenae</name>
    <dbReference type="NCBI Taxonomy" id="468837"/>
    <lineage>
        <taxon>Eukaryota</taxon>
        <taxon>Fungi</taxon>
        <taxon>Dikarya</taxon>
        <taxon>Ascomycota</taxon>
        <taxon>Pezizomycotina</taxon>
        <taxon>Sordariomycetes</taxon>
        <taxon>Hypocreomycetidae</taxon>
        <taxon>Hypocreales</taxon>
        <taxon>Cordycipitaceae</taxon>
        <taxon>Lecanicillium</taxon>
    </lineage>
</organism>
<protein>
    <submittedName>
        <fullName evidence="1">Uncharacterized protein</fullName>
    </submittedName>
</protein>
<proteinExistence type="predicted"/>
<accession>A0ACC1QUG2</accession>
<keyword evidence="2" id="KW-1185">Reference proteome</keyword>
<dbReference type="EMBL" id="JANAKD010000656">
    <property type="protein sequence ID" value="KAJ3491163.1"/>
    <property type="molecule type" value="Genomic_DNA"/>
</dbReference>
<evidence type="ECO:0000313" key="1">
    <source>
        <dbReference type="EMBL" id="KAJ3491163.1"/>
    </source>
</evidence>
<dbReference type="Proteomes" id="UP001148737">
    <property type="component" value="Unassembled WGS sequence"/>
</dbReference>
<sequence>MDKNIKIGVFLPKETQLLDTACVDVLGSMSKKYLSVIPLLPPHVVELAPDVTFYCITAKANGGEIPQTSDITVRATHDYTSAEVAPGKLDIVVVPGPDPSADFEESSLEWLRQQASTDGVDILCICTGIFLCGAAGILDGKRASGPFDLDVTAPLK</sequence>
<name>A0ACC1QUG2_9HYPO</name>
<evidence type="ECO:0000313" key="2">
    <source>
        <dbReference type="Proteomes" id="UP001148737"/>
    </source>
</evidence>
<comment type="caution">
    <text evidence="1">The sequence shown here is derived from an EMBL/GenBank/DDBJ whole genome shotgun (WGS) entry which is preliminary data.</text>
</comment>
<gene>
    <name evidence="1" type="ORF">NLG97_g5642</name>
</gene>
<reference evidence="1" key="1">
    <citation type="submission" date="2022-07" db="EMBL/GenBank/DDBJ databases">
        <title>Genome Sequence of Lecanicillium saksenae.</title>
        <authorList>
            <person name="Buettner E."/>
        </authorList>
    </citation>
    <scope>NUCLEOTIDE SEQUENCE</scope>
    <source>
        <strain evidence="1">VT-O1</strain>
    </source>
</reference>